<gene>
    <name evidence="3" type="ORF">TRFO_29719</name>
</gene>
<feature type="region of interest" description="Disordered" evidence="2">
    <location>
        <begin position="605"/>
        <end position="629"/>
    </location>
</feature>
<feature type="coiled-coil region" evidence="1">
    <location>
        <begin position="793"/>
        <end position="820"/>
    </location>
</feature>
<evidence type="ECO:0000313" key="3">
    <source>
        <dbReference type="EMBL" id="OHT03012.1"/>
    </source>
</evidence>
<evidence type="ECO:0000256" key="2">
    <source>
        <dbReference type="SAM" id="MobiDB-lite"/>
    </source>
</evidence>
<evidence type="ECO:0000256" key="1">
    <source>
        <dbReference type="SAM" id="Coils"/>
    </source>
</evidence>
<feature type="compositionally biased region" description="Low complexity" evidence="2">
    <location>
        <begin position="550"/>
        <end position="564"/>
    </location>
</feature>
<keyword evidence="4" id="KW-1185">Reference proteome</keyword>
<feature type="region of interest" description="Disordered" evidence="2">
    <location>
        <begin position="487"/>
        <end position="581"/>
    </location>
</feature>
<reference evidence="3" key="1">
    <citation type="submission" date="2016-10" db="EMBL/GenBank/DDBJ databases">
        <authorList>
            <person name="Benchimol M."/>
            <person name="Almeida L.G."/>
            <person name="Vasconcelos A.T."/>
            <person name="Perreira-Neves A."/>
            <person name="Rosa I.A."/>
            <person name="Tasca T."/>
            <person name="Bogo M.R."/>
            <person name="de Souza W."/>
        </authorList>
    </citation>
    <scope>NUCLEOTIDE SEQUENCE [LARGE SCALE GENOMIC DNA]</scope>
    <source>
        <strain evidence="3">K</strain>
    </source>
</reference>
<comment type="caution">
    <text evidence="3">The sequence shown here is derived from an EMBL/GenBank/DDBJ whole genome shotgun (WGS) entry which is preliminary data.</text>
</comment>
<feature type="region of interest" description="Disordered" evidence="2">
    <location>
        <begin position="193"/>
        <end position="213"/>
    </location>
</feature>
<feature type="region of interest" description="Disordered" evidence="2">
    <location>
        <begin position="252"/>
        <end position="271"/>
    </location>
</feature>
<dbReference type="Proteomes" id="UP000179807">
    <property type="component" value="Unassembled WGS sequence"/>
</dbReference>
<proteinExistence type="predicted"/>
<dbReference type="AlphaFoldDB" id="A0A1J4JZQ2"/>
<evidence type="ECO:0000313" key="4">
    <source>
        <dbReference type="Proteomes" id="UP000179807"/>
    </source>
</evidence>
<feature type="coiled-coil region" evidence="1">
    <location>
        <begin position="693"/>
        <end position="743"/>
    </location>
</feature>
<dbReference type="EMBL" id="MLAK01000844">
    <property type="protein sequence ID" value="OHT03012.1"/>
    <property type="molecule type" value="Genomic_DNA"/>
</dbReference>
<feature type="compositionally biased region" description="Polar residues" evidence="2">
    <location>
        <begin position="193"/>
        <end position="212"/>
    </location>
</feature>
<accession>A0A1J4JZQ2</accession>
<dbReference type="RefSeq" id="XP_068356148.1">
    <property type="nucleotide sequence ID" value="XM_068506941.1"/>
</dbReference>
<organism evidence="3 4">
    <name type="scientific">Tritrichomonas foetus</name>
    <dbReference type="NCBI Taxonomy" id="1144522"/>
    <lineage>
        <taxon>Eukaryota</taxon>
        <taxon>Metamonada</taxon>
        <taxon>Parabasalia</taxon>
        <taxon>Tritrichomonadida</taxon>
        <taxon>Tritrichomonadidae</taxon>
        <taxon>Tritrichomonas</taxon>
    </lineage>
</organism>
<dbReference type="GeneID" id="94841645"/>
<protein>
    <submittedName>
        <fullName evidence="3">Uncharacterized protein</fullName>
    </submittedName>
</protein>
<feature type="compositionally biased region" description="Polar residues" evidence="2">
    <location>
        <begin position="520"/>
        <end position="549"/>
    </location>
</feature>
<name>A0A1J4JZQ2_9EUKA</name>
<keyword evidence="1" id="KW-0175">Coiled coil</keyword>
<dbReference type="VEuPathDB" id="TrichDB:TRFO_29719"/>
<sequence>MNYSKQRKQILNKSEYKTKRRKTVDVQQIFRHRSENDQRLNIYHASDLKFKIIQQMSDLFLPEIEFKKFVSLIPQISSNDRFSQNNCIQWNKFTGGIQKYLRSEYTEKRFSIYINEQICVCMKQINELFIKMNNNKRKVNRKVEILYEKILKDLNLLQNIKIFPNIPEKNYENENEKIFNKFKRNVQKNNITKAPQAQKSNQELNESSQNKNFDVDLDNSFNELINENYSEEDFSDNSTEDFPEHFINKHKMKDKFNNNSNNNIDDKTKNQEGSLANNVSNKEVEQFEAFSKSLGIKYVPFFQCVSNDPTMMSNLIKSVRDPIQNVIKCLKSYSQIEQIQNEFFQLLNQTSETFEKITQNSIMKQQSTLSSPGRKNGRILKRNSLNMLSKSSNIDLIKNNQNPQPKAETSFLSLLSQQDSNQNKRKKSLNNYFNSNMYSDKESQDLYPISNVKLSDSEDEVNIPPKPSKFRISQTRYEQLNKKYNAQLINRESKGSPQKIPKKPKTPKSPILNTKIYTARNPNQNRINSSPSKAMSNIRNSPKSPRKPSNITNNNTILNNNNNNNHDKLDDNNNIKNSGPRKIVHTKNTQRSLINNTRTLTDTISTTNSSNNIKTSSTSHTISNTQSISTSNTKHENLIHNDENLNELLNLNKEEANETIIHVKTKSNYMSPISTSSQLYAKRSEESKLVKKIDEISHINDKLKERLRVLQNQLSKNPHAAEINKLKKEINKLKENINSYSVNHDELMFDLENINDLIDIYTTNINFLFEECEQALRINSSIEADDETVNFDNHDLKRLIKSLQDQVSKLEAQAKDHTYQKETILNDFKNHISHLSSNVTSDLTNVLNNTFNRNSETNKNTTNNNFDYLNTNDSSNSKINEEIQLSYNQLKLYTKTILKENERIGLVYQQLCELPNPLTVKPASTYIRRKNTLDKRKIRKSVSTLENSIGQVKNSNSFSPLQQLFYSMKSNTIQMNEETNSLNFKNHQLIKKIQDFTSKSDKNLNGNVAARKNFDLYEQLRNQSRELLTKYFAIQKQKTDQLDTAAKYRIDIQLDDIQEQYTTVMMEIDRIGNTKNQEHLHEKRKNKIRGRKDGAKLLDVLSEAAKTNISCERKVVALEGSTKLSRNDEEMVAKLTEAIIECKKVDEILNVTEIHIKNIFCMNYANDELDQILGKSGNILNALTEEVKKLISKGGKKAQTQMRIYNLKKEIESYSCNQ</sequence>